<protein>
    <submittedName>
        <fullName evidence="2">Uncharacterized protein</fullName>
    </submittedName>
</protein>
<gene>
    <name evidence="2" type="ORF">P7K49_009559</name>
</gene>
<name>A0ABQ9VKA7_SAGOE</name>
<proteinExistence type="predicted"/>
<feature type="region of interest" description="Disordered" evidence="1">
    <location>
        <begin position="1"/>
        <end position="31"/>
    </location>
</feature>
<feature type="compositionally biased region" description="Basic and acidic residues" evidence="1">
    <location>
        <begin position="1"/>
        <end position="27"/>
    </location>
</feature>
<evidence type="ECO:0000256" key="1">
    <source>
        <dbReference type="SAM" id="MobiDB-lite"/>
    </source>
</evidence>
<comment type="caution">
    <text evidence="2">The sequence shown here is derived from an EMBL/GenBank/DDBJ whole genome shotgun (WGS) entry which is preliminary data.</text>
</comment>
<feature type="region of interest" description="Disordered" evidence="1">
    <location>
        <begin position="48"/>
        <end position="69"/>
    </location>
</feature>
<reference evidence="2 3" key="1">
    <citation type="submission" date="2023-05" db="EMBL/GenBank/DDBJ databases">
        <title>B98-5 Cell Line De Novo Hybrid Assembly: An Optical Mapping Approach.</title>
        <authorList>
            <person name="Kananen K."/>
            <person name="Auerbach J.A."/>
            <person name="Kautto E."/>
            <person name="Blachly J.S."/>
        </authorList>
    </citation>
    <scope>NUCLEOTIDE SEQUENCE [LARGE SCALE GENOMIC DNA]</scope>
    <source>
        <strain evidence="2">B95-8</strain>
        <tissue evidence="2">Cell line</tissue>
    </source>
</reference>
<keyword evidence="3" id="KW-1185">Reference proteome</keyword>
<dbReference type="EMBL" id="JASSZA010000005">
    <property type="protein sequence ID" value="KAK2109813.1"/>
    <property type="molecule type" value="Genomic_DNA"/>
</dbReference>
<evidence type="ECO:0000313" key="3">
    <source>
        <dbReference type="Proteomes" id="UP001266305"/>
    </source>
</evidence>
<organism evidence="2 3">
    <name type="scientific">Saguinus oedipus</name>
    <name type="common">Cotton-top tamarin</name>
    <name type="synonym">Oedipomidas oedipus</name>
    <dbReference type="NCBI Taxonomy" id="9490"/>
    <lineage>
        <taxon>Eukaryota</taxon>
        <taxon>Metazoa</taxon>
        <taxon>Chordata</taxon>
        <taxon>Craniata</taxon>
        <taxon>Vertebrata</taxon>
        <taxon>Euteleostomi</taxon>
        <taxon>Mammalia</taxon>
        <taxon>Eutheria</taxon>
        <taxon>Euarchontoglires</taxon>
        <taxon>Primates</taxon>
        <taxon>Haplorrhini</taxon>
        <taxon>Platyrrhini</taxon>
        <taxon>Cebidae</taxon>
        <taxon>Callitrichinae</taxon>
        <taxon>Saguinus</taxon>
    </lineage>
</organism>
<evidence type="ECO:0000313" key="2">
    <source>
        <dbReference type="EMBL" id="KAK2109813.1"/>
    </source>
</evidence>
<dbReference type="Proteomes" id="UP001266305">
    <property type="component" value="Unassembled WGS sequence"/>
</dbReference>
<feature type="compositionally biased region" description="Pro residues" evidence="1">
    <location>
        <begin position="60"/>
        <end position="69"/>
    </location>
</feature>
<feature type="non-terminal residue" evidence="2">
    <location>
        <position position="69"/>
    </location>
</feature>
<sequence length="69" mass="7299">MADKGRAGWKEGRAGEAEVPKQDDRQGLHGAPVALRLDMGFKAETPVLCDSSGGPALSEHPPPGLCFRE</sequence>
<accession>A0ABQ9VKA7</accession>